<dbReference type="PANTHER" id="PTHR11017:SF570">
    <property type="entry name" value="DISEASE RESISTANCE PROTEIN (TIR-NBS CLASS)-RELATED"/>
    <property type="match status" value="1"/>
</dbReference>
<evidence type="ECO:0000313" key="6">
    <source>
        <dbReference type="Proteomes" id="UP001634007"/>
    </source>
</evidence>
<dbReference type="Gene3D" id="3.40.50.10140">
    <property type="entry name" value="Toll/interleukin-1 receptor homology (TIR) domain"/>
    <property type="match status" value="1"/>
</dbReference>
<dbReference type="Pfam" id="PF23282">
    <property type="entry name" value="WHD_ROQ1"/>
    <property type="match status" value="1"/>
</dbReference>
<dbReference type="Proteomes" id="UP001634007">
    <property type="component" value="Unassembled WGS sequence"/>
</dbReference>
<dbReference type="Gene3D" id="3.40.50.300">
    <property type="entry name" value="P-loop containing nucleotide triphosphate hydrolases"/>
    <property type="match status" value="1"/>
</dbReference>
<dbReference type="InterPro" id="IPR044974">
    <property type="entry name" value="Disease_R_plants"/>
</dbReference>
<dbReference type="PROSITE" id="PS50104">
    <property type="entry name" value="TIR"/>
    <property type="match status" value="1"/>
</dbReference>
<dbReference type="InterPro" id="IPR002182">
    <property type="entry name" value="NB-ARC"/>
</dbReference>
<dbReference type="InterPro" id="IPR055414">
    <property type="entry name" value="LRR_R13L4/SHOC2-like"/>
</dbReference>
<evidence type="ECO:0000256" key="3">
    <source>
        <dbReference type="ARBA" id="ARBA00022821"/>
    </source>
</evidence>
<dbReference type="PROSITE" id="PS51450">
    <property type="entry name" value="LRR"/>
    <property type="match status" value="1"/>
</dbReference>
<keyword evidence="2" id="KW-0677">Repeat</keyword>
<dbReference type="PANTHER" id="PTHR11017">
    <property type="entry name" value="LEUCINE-RICH REPEAT-CONTAINING PROTEIN"/>
    <property type="match status" value="1"/>
</dbReference>
<dbReference type="AlphaFoldDB" id="A0ABD3KPW4"/>
<dbReference type="Gene3D" id="3.80.10.10">
    <property type="entry name" value="Ribonuclease Inhibitor"/>
    <property type="match status" value="3"/>
</dbReference>
<dbReference type="InterPro" id="IPR027417">
    <property type="entry name" value="P-loop_NTPase"/>
</dbReference>
<dbReference type="Pfam" id="PF01582">
    <property type="entry name" value="TIR"/>
    <property type="match status" value="1"/>
</dbReference>
<dbReference type="EMBL" id="JBJKBG010000004">
    <property type="protein sequence ID" value="KAL3741392.1"/>
    <property type="molecule type" value="Genomic_DNA"/>
</dbReference>
<comment type="caution">
    <text evidence="5">The sequence shown here is derived from an EMBL/GenBank/DDBJ whole genome shotgun (WGS) entry which is preliminary data.</text>
</comment>
<accession>A0ABD3KPW4</accession>
<dbReference type="SUPFAM" id="SSF52058">
    <property type="entry name" value="L domain-like"/>
    <property type="match status" value="2"/>
</dbReference>
<reference evidence="5 6" key="1">
    <citation type="submission" date="2024-11" db="EMBL/GenBank/DDBJ databases">
        <title>Chromosome-level genome assembly of Eucalyptus globulus Labill. provides insights into its genome evolution.</title>
        <authorList>
            <person name="Li X."/>
        </authorList>
    </citation>
    <scope>NUCLEOTIDE SEQUENCE [LARGE SCALE GENOMIC DNA]</scope>
    <source>
        <strain evidence="5">CL2024</strain>
        <tissue evidence="5">Fresh tender leaves</tissue>
    </source>
</reference>
<dbReference type="GO" id="GO:0006952">
    <property type="term" value="P:defense response"/>
    <property type="evidence" value="ECO:0007669"/>
    <property type="project" value="UniProtKB-KW"/>
</dbReference>
<dbReference type="InterPro" id="IPR000157">
    <property type="entry name" value="TIR_dom"/>
</dbReference>
<keyword evidence="1" id="KW-0433">Leucine-rich repeat</keyword>
<evidence type="ECO:0000256" key="1">
    <source>
        <dbReference type="ARBA" id="ARBA00022614"/>
    </source>
</evidence>
<feature type="domain" description="TIR" evidence="4">
    <location>
        <begin position="12"/>
        <end position="149"/>
    </location>
</feature>
<dbReference type="InterPro" id="IPR001611">
    <property type="entry name" value="Leu-rich_rpt"/>
</dbReference>
<protein>
    <recommendedName>
        <fullName evidence="4">TIR domain-containing protein</fullName>
    </recommendedName>
</protein>
<evidence type="ECO:0000256" key="2">
    <source>
        <dbReference type="ARBA" id="ARBA00022737"/>
    </source>
</evidence>
<organism evidence="5 6">
    <name type="scientific">Eucalyptus globulus</name>
    <name type="common">Tasmanian blue gum</name>
    <dbReference type="NCBI Taxonomy" id="34317"/>
    <lineage>
        <taxon>Eukaryota</taxon>
        <taxon>Viridiplantae</taxon>
        <taxon>Streptophyta</taxon>
        <taxon>Embryophyta</taxon>
        <taxon>Tracheophyta</taxon>
        <taxon>Spermatophyta</taxon>
        <taxon>Magnoliopsida</taxon>
        <taxon>eudicotyledons</taxon>
        <taxon>Gunneridae</taxon>
        <taxon>Pentapetalae</taxon>
        <taxon>rosids</taxon>
        <taxon>malvids</taxon>
        <taxon>Myrtales</taxon>
        <taxon>Myrtaceae</taxon>
        <taxon>Myrtoideae</taxon>
        <taxon>Eucalypteae</taxon>
        <taxon>Eucalyptus</taxon>
    </lineage>
</organism>
<evidence type="ECO:0000313" key="5">
    <source>
        <dbReference type="EMBL" id="KAL3741392.1"/>
    </source>
</evidence>
<name>A0ABD3KPW4_EUCGL</name>
<dbReference type="InterPro" id="IPR058192">
    <property type="entry name" value="WHD_ROQ1-like"/>
</dbReference>
<gene>
    <name evidence="5" type="ORF">ACJRO7_016947</name>
</gene>
<dbReference type="InterPro" id="IPR042197">
    <property type="entry name" value="Apaf_helical"/>
</dbReference>
<sequence length="1209" mass="137002">MASSDERTSLGSNYQVFLSFRGPDTRVGFTDVLFHSLNDTGICVFRDDEEVRVGERIDGSLQRAIDNSRIYIPVFSRTYASSQWCLRELVQILANTSKSEGKKEILPIFYNVQPDDVKLKTPLYHDAILNLEREKKLSTEQVDVWRKALMEVDAIKGWEVKKYKGYVDVIKLVVEEVVKKLKIKHRSVTENLVGIGDRVVAVNELLDVDSGGVRLIGIYGMGGIGKTTLAKVVFNQLSFHFGKCCCFLENIQAKSSSTNGLIELQKKLLSEISYPAGARSIDEIDYGTQRTEEALDNKKVLIVLDDVANSKQVEELVGRSSLYQGSRILITTRNKDVFRISRPKYQILEYEMEVMSSDHALELFSRHAFNKDFPSYDYKELSREIVSATGRLPLAIEVIGSFLFDRRQQIWKETLDKLSKAPHEDVFGKLKISYDALTFEQKQIFLDIACFFIGEPMMCAIYMWKDCDFFLDTGLDVLVSMSLVKIVKNAFWMHDQLRDLGREIVRQENPVNPGERSRIWIDKEVLDAIRTKEMKKNVQALDLYLGDKPMVAIKSEEIGRFERLRYLKLNSGTFSGNLANSLTNLSWMVWKNPPHLFFKPANICLKNVVVLEYSNGACIGNSKLQSLVKMAGKLKVLSLKGCRNINRMPDFSGCPNLERLIIESCNNLRKIGGSIGKLESLIDLKIRSCRSLEDLPKEIENLVNLKHFSIEKCPLLTQLPDSVWKLKSLRELHFDIGLNSWALPSHIMPPNLEVLRISSWGLKGRLPSAIGSLPNLRILCLTGTCISEVPETINLLPCLQTLELMGCDEIQELPTLPTSLKNLKVSSNSLWVVPDLSNLTNLVELYLSNDSGKRQGGKIYTSDLGWIRKLSKLNQLTLRLLNVPAPSELTSLSQLLELDLSNMDFRPLTRLPPSLLNLGLRDLNSTISLSSKLENLSRLNLFQCRVQEIQLNGLILQNLSRLCLFRGESLERFGLSNMRKLKSVSIQSFPKLVEIQFAGLFESLEEIFIVSCESLGRLAYAGEVESANELIIEEGTLILLSRVIYKLRLFLLVGCPKILQVQVLGVSELWHSFDVIDCDYLQSVRGLSHLKKLKSLEIKHCNELQVVEGLDELEFLRRLEIQHCPQLKGSINVSNTKLPDDCRIYIRHYQKGCGANENFVGSVHSYKNYKVGLNLLLSLFLLFSSPYFSMDGNAGLILLLFAYSHLYVA</sequence>
<dbReference type="SMART" id="SM00255">
    <property type="entry name" value="TIR"/>
    <property type="match status" value="1"/>
</dbReference>
<dbReference type="Gene3D" id="1.10.8.430">
    <property type="entry name" value="Helical domain of apoptotic protease-activating factors"/>
    <property type="match status" value="1"/>
</dbReference>
<dbReference type="SUPFAM" id="SSF52540">
    <property type="entry name" value="P-loop containing nucleoside triphosphate hydrolases"/>
    <property type="match status" value="1"/>
</dbReference>
<keyword evidence="6" id="KW-1185">Reference proteome</keyword>
<dbReference type="PRINTS" id="PR00364">
    <property type="entry name" value="DISEASERSIST"/>
</dbReference>
<dbReference type="InterPro" id="IPR032675">
    <property type="entry name" value="LRR_dom_sf"/>
</dbReference>
<dbReference type="Pfam" id="PF23598">
    <property type="entry name" value="LRR_14"/>
    <property type="match status" value="1"/>
</dbReference>
<dbReference type="GO" id="GO:0051707">
    <property type="term" value="P:response to other organism"/>
    <property type="evidence" value="ECO:0007669"/>
    <property type="project" value="UniProtKB-ARBA"/>
</dbReference>
<proteinExistence type="predicted"/>
<dbReference type="SUPFAM" id="SSF52200">
    <property type="entry name" value="Toll/Interleukin receptor TIR domain"/>
    <property type="match status" value="1"/>
</dbReference>
<dbReference type="InterPro" id="IPR035897">
    <property type="entry name" value="Toll_tir_struct_dom_sf"/>
</dbReference>
<dbReference type="Pfam" id="PF00931">
    <property type="entry name" value="NB-ARC"/>
    <property type="match status" value="1"/>
</dbReference>
<evidence type="ECO:0000259" key="4">
    <source>
        <dbReference type="PROSITE" id="PS50104"/>
    </source>
</evidence>
<keyword evidence="3" id="KW-0611">Plant defense</keyword>